<evidence type="ECO:0000313" key="1">
    <source>
        <dbReference type="EMBL" id="VTJ51597.1"/>
    </source>
</evidence>
<dbReference type="EMBL" id="CABDUW010000006">
    <property type="protein sequence ID" value="VTJ51597.1"/>
    <property type="molecule type" value="Genomic_DNA"/>
</dbReference>
<feature type="non-terminal residue" evidence="1">
    <location>
        <position position="1"/>
    </location>
</feature>
<sequence length="135" mass="14752">FPAQAAQGWGKCAGPGIGRARPSCCERSAVLTDRRAGLCETLARLSAPFHLDVSSRLREGWSAKGKLARDHGSHFLRVPALEPGGSFQPSWRRLVHLHLHQLRNTLAAGWTPSEEVERLQQAPSGYIEASQGKPH</sequence>
<organism evidence="1 2">
    <name type="scientific">Marmota monax</name>
    <name type="common">Woodchuck</name>
    <dbReference type="NCBI Taxonomy" id="9995"/>
    <lineage>
        <taxon>Eukaryota</taxon>
        <taxon>Metazoa</taxon>
        <taxon>Chordata</taxon>
        <taxon>Craniata</taxon>
        <taxon>Vertebrata</taxon>
        <taxon>Euteleostomi</taxon>
        <taxon>Mammalia</taxon>
        <taxon>Eutheria</taxon>
        <taxon>Euarchontoglires</taxon>
        <taxon>Glires</taxon>
        <taxon>Rodentia</taxon>
        <taxon>Sciuromorpha</taxon>
        <taxon>Sciuridae</taxon>
        <taxon>Xerinae</taxon>
        <taxon>Marmotini</taxon>
        <taxon>Marmota</taxon>
    </lineage>
</organism>
<comment type="caution">
    <text evidence="1">The sequence shown here is derived from an EMBL/GenBank/DDBJ whole genome shotgun (WGS) entry which is preliminary data.</text>
</comment>
<evidence type="ECO:0000313" key="2">
    <source>
        <dbReference type="Proteomes" id="UP000335636"/>
    </source>
</evidence>
<gene>
    <name evidence="1" type="ORF">MONAX_5E043251</name>
</gene>
<protein>
    <submittedName>
        <fullName evidence="1">Uncharacterized protein</fullName>
    </submittedName>
</protein>
<name>A0A5E4A308_MARMO</name>
<accession>A0A5E4A308</accession>
<dbReference type="Proteomes" id="UP000335636">
    <property type="component" value="Unassembled WGS sequence"/>
</dbReference>
<reference evidence="1" key="1">
    <citation type="submission" date="2019-04" db="EMBL/GenBank/DDBJ databases">
        <authorList>
            <person name="Alioto T."/>
            <person name="Alioto T."/>
        </authorList>
    </citation>
    <scope>NUCLEOTIDE SEQUENCE [LARGE SCALE GENOMIC DNA]</scope>
</reference>
<proteinExistence type="predicted"/>
<dbReference type="AlphaFoldDB" id="A0A5E4A308"/>
<keyword evidence="2" id="KW-1185">Reference proteome</keyword>